<feature type="compositionally biased region" description="Basic and acidic residues" evidence="1">
    <location>
        <begin position="135"/>
        <end position="175"/>
    </location>
</feature>
<proteinExistence type="predicted"/>
<keyword evidence="4" id="KW-1185">Reference proteome</keyword>
<reference evidence="3 4" key="1">
    <citation type="submission" date="2021-04" db="EMBL/GenBank/DDBJ databases">
        <title>The genome sequence of type strain Ideonella paludis KCTC 32238.</title>
        <authorList>
            <person name="Liu Y."/>
        </authorList>
    </citation>
    <scope>NUCLEOTIDE SEQUENCE [LARGE SCALE GENOMIC DNA]</scope>
    <source>
        <strain evidence="3 4">KCTC 32238</strain>
    </source>
</reference>
<dbReference type="Proteomes" id="UP000672097">
    <property type="component" value="Unassembled WGS sequence"/>
</dbReference>
<feature type="chain" id="PRO_5047053742" evidence="2">
    <location>
        <begin position="32"/>
        <end position="183"/>
    </location>
</feature>
<name>A0ABS5E175_9BURK</name>
<evidence type="ECO:0000313" key="3">
    <source>
        <dbReference type="EMBL" id="MBQ0937145.1"/>
    </source>
</evidence>
<keyword evidence="2" id="KW-0732">Signal</keyword>
<gene>
    <name evidence="3" type="ORF">KAK11_17600</name>
</gene>
<evidence type="ECO:0000256" key="1">
    <source>
        <dbReference type="SAM" id="MobiDB-lite"/>
    </source>
</evidence>
<comment type="caution">
    <text evidence="3">The sequence shown here is derived from an EMBL/GenBank/DDBJ whole genome shotgun (WGS) entry which is preliminary data.</text>
</comment>
<feature type="signal peptide" evidence="2">
    <location>
        <begin position="1"/>
        <end position="31"/>
    </location>
</feature>
<feature type="compositionally biased region" description="Pro residues" evidence="1">
    <location>
        <begin position="121"/>
        <end position="134"/>
    </location>
</feature>
<sequence length="183" mass="20738">MNTRTTPSSPLRFLTALGVAALGSLALPAQALDVGVSIGISQPGVHGRIDIGRYPAPVVVQPRPVAIYAPPPTVQPIYMWVPPGHQRRWSRHCAAYGACGVPVYFVQDRWYQQHVLRPYRPAPVYQPAPPPPPRYEPRYEHDHRHYEPEMRRHDERPDGRGAPRYEERRGYEQAHGHGHGRGR</sequence>
<accession>A0ABS5E175</accession>
<protein>
    <submittedName>
        <fullName evidence="3">Uncharacterized protein</fullName>
    </submittedName>
</protein>
<evidence type="ECO:0000313" key="4">
    <source>
        <dbReference type="Proteomes" id="UP000672097"/>
    </source>
</evidence>
<organism evidence="3 4">
    <name type="scientific">Ideonella paludis</name>
    <dbReference type="NCBI Taxonomy" id="1233411"/>
    <lineage>
        <taxon>Bacteria</taxon>
        <taxon>Pseudomonadati</taxon>
        <taxon>Pseudomonadota</taxon>
        <taxon>Betaproteobacteria</taxon>
        <taxon>Burkholderiales</taxon>
        <taxon>Sphaerotilaceae</taxon>
        <taxon>Ideonella</taxon>
    </lineage>
</organism>
<feature type="region of interest" description="Disordered" evidence="1">
    <location>
        <begin position="121"/>
        <end position="183"/>
    </location>
</feature>
<evidence type="ECO:0000256" key="2">
    <source>
        <dbReference type="SAM" id="SignalP"/>
    </source>
</evidence>
<dbReference type="RefSeq" id="WP_210810596.1">
    <property type="nucleotide sequence ID" value="NZ_JAGQDG010000007.1"/>
</dbReference>
<dbReference type="EMBL" id="JAGQDG010000007">
    <property type="protein sequence ID" value="MBQ0937145.1"/>
    <property type="molecule type" value="Genomic_DNA"/>
</dbReference>